<proteinExistence type="predicted"/>
<organism evidence="2">
    <name type="scientific">Gordonia rubripertincta</name>
    <name type="common">Rhodococcus corallinus</name>
    <dbReference type="NCBI Taxonomy" id="36822"/>
    <lineage>
        <taxon>Bacteria</taxon>
        <taxon>Bacillati</taxon>
        <taxon>Actinomycetota</taxon>
        <taxon>Actinomycetes</taxon>
        <taxon>Mycobacteriales</taxon>
        <taxon>Gordoniaceae</taxon>
        <taxon>Gordonia</taxon>
    </lineage>
</organism>
<dbReference type="RefSeq" id="WP_005198223.1">
    <property type="nucleotide sequence ID" value="NZ_CP136136.1"/>
</dbReference>
<feature type="domain" description="TPR repeat" evidence="1">
    <location>
        <begin position="211"/>
        <end position="438"/>
    </location>
</feature>
<reference evidence="2" key="1">
    <citation type="submission" date="2023-04" db="EMBL/GenBank/DDBJ databases">
        <title>Characterization and analysis of the complete genome of Gordonia rubripertincta 112, the degrader of aromatic and aliphatic compounds.</title>
        <authorList>
            <person name="Frantsuzova E."/>
            <person name="Bogun A."/>
            <person name="Delegan Y."/>
        </authorList>
    </citation>
    <scope>NUCLEOTIDE SEQUENCE</scope>
    <source>
        <strain evidence="2">112</strain>
    </source>
</reference>
<dbReference type="Pfam" id="PF23275">
    <property type="entry name" value="TPR_23"/>
    <property type="match status" value="1"/>
</dbReference>
<accession>A0AAW6RFH8</accession>
<comment type="caution">
    <text evidence="2">The sequence shown here is derived from an EMBL/GenBank/DDBJ whole genome shotgun (WGS) entry which is preliminary data.</text>
</comment>
<sequence>MSAALTKAIMDSWKPWDLPQEHLSGLADTLLNDSVAAESIVDGMPTPSWNGASRSAANARASDQSAWSKKVAANVDNLKTALDNAAAEIDSGKTAVNGALLGASMQRCILVSESDPSWTMRYVPKEDDDLTPEQMAEKARQMTSFVKQKADELAASAADHAALIKTAIANVDTIAPPGLTLSAQDGRRHALMAEDGWTDEEAAAAGRSLRAAGLTDDQINRLLNGEKLTDVPRGMQEYLHMFYGNLDADELFSLKSKFDGMHTPTGDSWSRALGQGLVTLSNENVGNNTGYEYLPGWVQDWVENRASDGAPLRYQDVPLAGLLGNSGGVPPGEKFGTELIRRSSAGASRDIGGEGQRPEVAYGAFDTEPDELKRIYESTIRQFLEVGTRNHESAAAILTGEYADGTKLAEYERDQTVSHLMGHDWSDHGDTAGNLVDWIHDYGGSTDPDKVKIADRAFSGLWDYATSTDGDNNFKQLMNTNSDGDAAGKINPLLADALRQASLPYLNYLGNPEGTPAMHGHPGLELTDFQDKHAFEARATRLFALIASDDSPNGAISDANPDGLNTATQLYRDILEQTNKNSVWVSSHPELAQSLGSTSAELLERGRAGIYGAQFDLAVDENEKATSSQAAESQTEKILSSASYLLSVTPHGTAASVGIGAAAPWLITSDPAGDVPFRPPSGDEAFGSDDPTRVRLSSTYTMFANSGVEGPEEWYGADGNLKSVEAILEQSDGDASQLDQAIRTMLRTQNPELYGADGPIGYWDAGFNEGAKDEDLQYNATNMNTYKDWVLKGDER</sequence>
<dbReference type="InterPro" id="IPR057037">
    <property type="entry name" value="TPR_rep_actino"/>
</dbReference>
<dbReference type="AlphaFoldDB" id="A0AAW6RFH8"/>
<evidence type="ECO:0000313" key="2">
    <source>
        <dbReference type="EMBL" id="MDG6782451.1"/>
    </source>
</evidence>
<name>A0AAW6RFH8_GORRU</name>
<protein>
    <recommendedName>
        <fullName evidence="1">TPR repeat domain-containing protein</fullName>
    </recommendedName>
</protein>
<gene>
    <name evidence="2" type="ORF">QBL07_16610</name>
</gene>
<evidence type="ECO:0000259" key="1">
    <source>
        <dbReference type="Pfam" id="PF23275"/>
    </source>
</evidence>
<dbReference type="EMBL" id="JARUXG010000010">
    <property type="protein sequence ID" value="MDG6782451.1"/>
    <property type="molecule type" value="Genomic_DNA"/>
</dbReference>